<comment type="caution">
    <text evidence="1">The sequence shown here is derived from an EMBL/GenBank/DDBJ whole genome shotgun (WGS) entry which is preliminary data.</text>
</comment>
<feature type="non-terminal residue" evidence="1">
    <location>
        <position position="1"/>
    </location>
</feature>
<accession>A0A8S3IYN4</accession>
<protein>
    <submittedName>
        <fullName evidence="1">Uncharacterized protein</fullName>
    </submittedName>
</protein>
<dbReference type="AlphaFoldDB" id="A0A8S3IYN4"/>
<dbReference type="EMBL" id="CAJOBI010338366">
    <property type="protein sequence ID" value="CAF5209292.1"/>
    <property type="molecule type" value="Genomic_DNA"/>
</dbReference>
<name>A0A8S3IYN4_9BILA</name>
<organism evidence="1 2">
    <name type="scientific">Rotaria magnacalcarata</name>
    <dbReference type="NCBI Taxonomy" id="392030"/>
    <lineage>
        <taxon>Eukaryota</taxon>
        <taxon>Metazoa</taxon>
        <taxon>Spiralia</taxon>
        <taxon>Gnathifera</taxon>
        <taxon>Rotifera</taxon>
        <taxon>Eurotatoria</taxon>
        <taxon>Bdelloidea</taxon>
        <taxon>Philodinida</taxon>
        <taxon>Philodinidae</taxon>
        <taxon>Rotaria</taxon>
    </lineage>
</organism>
<proteinExistence type="predicted"/>
<gene>
    <name evidence="1" type="ORF">SMN809_LOCUS77850</name>
</gene>
<dbReference type="Proteomes" id="UP000676336">
    <property type="component" value="Unassembled WGS sequence"/>
</dbReference>
<evidence type="ECO:0000313" key="1">
    <source>
        <dbReference type="EMBL" id="CAF5209292.1"/>
    </source>
</evidence>
<reference evidence="1" key="1">
    <citation type="submission" date="2021-02" db="EMBL/GenBank/DDBJ databases">
        <authorList>
            <person name="Nowell W R."/>
        </authorList>
    </citation>
    <scope>NUCLEOTIDE SEQUENCE</scope>
</reference>
<evidence type="ECO:0000313" key="2">
    <source>
        <dbReference type="Proteomes" id="UP000676336"/>
    </source>
</evidence>
<sequence>KRENLFEATIKNLNEVNKLYEDSLIDNVEIISDLYTSLSSFIRLETLEDFRGTSEFELTQLTASNLKAVKNLSKKNTVDRMIQNLNKQSKVKSPATAEQ</sequence>